<feature type="chain" id="PRO_5013984668" description="Hydrophobin" evidence="6">
    <location>
        <begin position="18"/>
        <end position="107"/>
    </location>
</feature>
<dbReference type="SMART" id="SM00075">
    <property type="entry name" value="HYDRO"/>
    <property type="match status" value="1"/>
</dbReference>
<evidence type="ECO:0000256" key="5">
    <source>
        <dbReference type="ARBA" id="ARBA00023157"/>
    </source>
</evidence>
<evidence type="ECO:0000256" key="6">
    <source>
        <dbReference type="RuleBase" id="RU365009"/>
    </source>
</evidence>
<feature type="signal peptide" evidence="6">
    <location>
        <begin position="1"/>
        <end position="17"/>
    </location>
</feature>
<reference evidence="7 8" key="1">
    <citation type="submission" date="2014-04" db="EMBL/GenBank/DDBJ databases">
        <authorList>
            <consortium name="DOE Joint Genome Institute"/>
            <person name="Kuo A."/>
            <person name="Kohler A."/>
            <person name="Nagy L.G."/>
            <person name="Floudas D."/>
            <person name="Copeland A."/>
            <person name="Barry K.W."/>
            <person name="Cichocki N."/>
            <person name="Veneault-Fourrey C."/>
            <person name="LaButti K."/>
            <person name="Lindquist E.A."/>
            <person name="Lipzen A."/>
            <person name="Lundell T."/>
            <person name="Morin E."/>
            <person name="Murat C."/>
            <person name="Sun H."/>
            <person name="Tunlid A."/>
            <person name="Henrissat B."/>
            <person name="Grigoriev I.V."/>
            <person name="Hibbett D.S."/>
            <person name="Martin F."/>
            <person name="Nordberg H.P."/>
            <person name="Cantor M.N."/>
            <person name="Hua S.X."/>
        </authorList>
    </citation>
    <scope>NUCLEOTIDE SEQUENCE [LARGE SCALE GENOMIC DNA]</scope>
    <source>
        <strain evidence="7 8">Foug A</strain>
    </source>
</reference>
<dbReference type="HOGENOM" id="CLU_105134_2_0_1"/>
<organism evidence="7 8">
    <name type="scientific">Scleroderma citrinum Foug A</name>
    <dbReference type="NCBI Taxonomy" id="1036808"/>
    <lineage>
        <taxon>Eukaryota</taxon>
        <taxon>Fungi</taxon>
        <taxon>Dikarya</taxon>
        <taxon>Basidiomycota</taxon>
        <taxon>Agaricomycotina</taxon>
        <taxon>Agaricomycetes</taxon>
        <taxon>Agaricomycetidae</taxon>
        <taxon>Boletales</taxon>
        <taxon>Sclerodermatineae</taxon>
        <taxon>Sclerodermataceae</taxon>
        <taxon>Scleroderma</taxon>
    </lineage>
</organism>
<accession>A0A0C3AIZ2</accession>
<dbReference type="GO" id="GO:0009277">
    <property type="term" value="C:fungal-type cell wall"/>
    <property type="evidence" value="ECO:0007669"/>
    <property type="project" value="InterPro"/>
</dbReference>
<dbReference type="InParanoid" id="A0A0C3AIZ2"/>
<proteinExistence type="inferred from homology"/>
<name>A0A0C3AIZ2_9AGAM</name>
<evidence type="ECO:0000256" key="2">
    <source>
        <dbReference type="ARBA" id="ARBA00010446"/>
    </source>
</evidence>
<dbReference type="CDD" id="cd23507">
    <property type="entry name" value="hydrophobin_I"/>
    <property type="match status" value="1"/>
</dbReference>
<gene>
    <name evidence="7" type="ORF">SCLCIDRAFT_8407</name>
</gene>
<evidence type="ECO:0000256" key="4">
    <source>
        <dbReference type="ARBA" id="ARBA00022525"/>
    </source>
</evidence>
<dbReference type="AlphaFoldDB" id="A0A0C3AIZ2"/>
<evidence type="ECO:0000256" key="3">
    <source>
        <dbReference type="ARBA" id="ARBA00022512"/>
    </source>
</evidence>
<dbReference type="STRING" id="1036808.A0A0C3AIZ2"/>
<keyword evidence="5 6" id="KW-1015">Disulfide bond</keyword>
<evidence type="ECO:0000313" key="8">
    <source>
        <dbReference type="Proteomes" id="UP000053989"/>
    </source>
</evidence>
<dbReference type="Pfam" id="PF01185">
    <property type="entry name" value="Hydrophobin"/>
    <property type="match status" value="1"/>
</dbReference>
<keyword evidence="8" id="KW-1185">Reference proteome</keyword>
<keyword evidence="3 6" id="KW-0134">Cell wall</keyword>
<reference evidence="8" key="2">
    <citation type="submission" date="2015-01" db="EMBL/GenBank/DDBJ databases">
        <title>Evolutionary Origins and Diversification of the Mycorrhizal Mutualists.</title>
        <authorList>
            <consortium name="DOE Joint Genome Institute"/>
            <consortium name="Mycorrhizal Genomics Consortium"/>
            <person name="Kohler A."/>
            <person name="Kuo A."/>
            <person name="Nagy L.G."/>
            <person name="Floudas D."/>
            <person name="Copeland A."/>
            <person name="Barry K.W."/>
            <person name="Cichocki N."/>
            <person name="Veneault-Fourrey C."/>
            <person name="LaButti K."/>
            <person name="Lindquist E.A."/>
            <person name="Lipzen A."/>
            <person name="Lundell T."/>
            <person name="Morin E."/>
            <person name="Murat C."/>
            <person name="Riley R."/>
            <person name="Ohm R."/>
            <person name="Sun H."/>
            <person name="Tunlid A."/>
            <person name="Henrissat B."/>
            <person name="Grigoriev I.V."/>
            <person name="Hibbett D.S."/>
            <person name="Martin F."/>
        </authorList>
    </citation>
    <scope>NUCLEOTIDE SEQUENCE [LARGE SCALE GENOMIC DNA]</scope>
    <source>
        <strain evidence="8">Foug A</strain>
    </source>
</reference>
<dbReference type="InterPro" id="IPR001338">
    <property type="entry name" value="Class_I_Hydrophobin"/>
</dbReference>
<dbReference type="OrthoDB" id="4225815at2759"/>
<comment type="subcellular location">
    <subcellularLocation>
        <location evidence="1 6">Secreted</location>
        <location evidence="1 6">Cell wall</location>
    </subcellularLocation>
</comment>
<protein>
    <recommendedName>
        <fullName evidence="6">Hydrophobin</fullName>
    </recommendedName>
</protein>
<evidence type="ECO:0000313" key="7">
    <source>
        <dbReference type="EMBL" id="KIM64862.1"/>
    </source>
</evidence>
<evidence type="ECO:0000256" key="1">
    <source>
        <dbReference type="ARBA" id="ARBA00004191"/>
    </source>
</evidence>
<sequence length="107" mass="10941">MFSRVLAILPLAVLAVANSHLNGRDQCSNGSAQCCQMLTTQQLAQQGYSKDVIAAVAATVQAVAGVQCSPITVIGAGSGCQVNQQAVCCTGDKFNGLVQLGCNNINV</sequence>
<keyword evidence="6" id="KW-0732">Signal</keyword>
<keyword evidence="4 6" id="KW-0964">Secreted</keyword>
<dbReference type="EMBL" id="KN822026">
    <property type="protein sequence ID" value="KIM64862.1"/>
    <property type="molecule type" value="Genomic_DNA"/>
</dbReference>
<dbReference type="GO" id="GO:0005199">
    <property type="term" value="F:structural constituent of cell wall"/>
    <property type="evidence" value="ECO:0007669"/>
    <property type="project" value="InterPro"/>
</dbReference>
<comment type="similarity">
    <text evidence="2 6">Belongs to the fungal hydrophobin family.</text>
</comment>
<dbReference type="Proteomes" id="UP000053989">
    <property type="component" value="Unassembled WGS sequence"/>
</dbReference>